<comment type="function">
    <text evidence="2">Acts on leucine, isoleucine and valine.</text>
</comment>
<comment type="cofactor">
    <cofactor evidence="1">
        <name>pyridoxal 5'-phosphate</name>
        <dbReference type="ChEBI" id="CHEBI:597326"/>
    </cofactor>
</comment>
<dbReference type="GO" id="GO:0009099">
    <property type="term" value="P:L-valine biosynthetic process"/>
    <property type="evidence" value="ECO:0007669"/>
    <property type="project" value="UniProtKB-UniPathway"/>
</dbReference>
<dbReference type="PANTHER" id="PTHR11825:SF44">
    <property type="entry name" value="BRANCHED-CHAIN-AMINO-ACID AMINOTRANSFERASE"/>
    <property type="match status" value="1"/>
</dbReference>
<dbReference type="GO" id="GO:0009098">
    <property type="term" value="P:L-leucine biosynthetic process"/>
    <property type="evidence" value="ECO:0007669"/>
    <property type="project" value="UniProtKB-UniPathway"/>
</dbReference>
<evidence type="ECO:0000256" key="6">
    <source>
        <dbReference type="ARBA" id="ARBA00009320"/>
    </source>
</evidence>
<gene>
    <name evidence="17" type="ORF">GQN54_04745</name>
</gene>
<keyword evidence="11" id="KW-0663">Pyridoxal phosphate</keyword>
<comment type="pathway">
    <text evidence="3">Amino-acid biosynthesis; L-isoleucine biosynthesis; L-isoleucine from 2-oxobutanoate: step 4/4.</text>
</comment>
<comment type="similarity">
    <text evidence="6">Belongs to the class-IV pyridoxal-phosphate-dependent aminotransferase family.</text>
</comment>
<dbReference type="GO" id="GO:0009097">
    <property type="term" value="P:isoleucine biosynthetic process"/>
    <property type="evidence" value="ECO:0007669"/>
    <property type="project" value="UniProtKB-UniPathway"/>
</dbReference>
<evidence type="ECO:0000256" key="5">
    <source>
        <dbReference type="ARBA" id="ARBA00005072"/>
    </source>
</evidence>
<dbReference type="EC" id="2.6.1.42" evidence="7"/>
<evidence type="ECO:0000256" key="7">
    <source>
        <dbReference type="ARBA" id="ARBA00013053"/>
    </source>
</evidence>
<dbReference type="PIRSF" id="PIRSF006468">
    <property type="entry name" value="BCAT1"/>
    <property type="match status" value="1"/>
</dbReference>
<dbReference type="Gene3D" id="3.20.10.10">
    <property type="entry name" value="D-amino Acid Aminotransferase, subunit A, domain 2"/>
    <property type="match status" value="1"/>
</dbReference>
<evidence type="ECO:0000256" key="9">
    <source>
        <dbReference type="ARBA" id="ARBA00022605"/>
    </source>
</evidence>
<dbReference type="UniPathway" id="UPA00047">
    <property type="reaction ID" value="UER00058"/>
</dbReference>
<keyword evidence="8 17" id="KW-0032">Aminotransferase</keyword>
<evidence type="ECO:0000256" key="16">
    <source>
        <dbReference type="PIRSR" id="PIRSR006468-1"/>
    </source>
</evidence>
<evidence type="ECO:0000256" key="1">
    <source>
        <dbReference type="ARBA" id="ARBA00001933"/>
    </source>
</evidence>
<keyword evidence="10 17" id="KW-0808">Transferase</keyword>
<evidence type="ECO:0000313" key="18">
    <source>
        <dbReference type="Proteomes" id="UP000470771"/>
    </source>
</evidence>
<dbReference type="PANTHER" id="PTHR11825">
    <property type="entry name" value="SUBGROUP IIII AMINOTRANSFERASE"/>
    <property type="match status" value="1"/>
</dbReference>
<dbReference type="Proteomes" id="UP000470771">
    <property type="component" value="Unassembled WGS sequence"/>
</dbReference>
<dbReference type="AlphaFoldDB" id="A0A6N9NJP1"/>
<evidence type="ECO:0000256" key="11">
    <source>
        <dbReference type="ARBA" id="ARBA00022898"/>
    </source>
</evidence>
<dbReference type="Gene3D" id="3.30.470.10">
    <property type="match status" value="1"/>
</dbReference>
<evidence type="ECO:0000256" key="3">
    <source>
        <dbReference type="ARBA" id="ARBA00004824"/>
    </source>
</evidence>
<dbReference type="EMBL" id="WWNE01000005">
    <property type="protein sequence ID" value="NBG65410.1"/>
    <property type="molecule type" value="Genomic_DNA"/>
</dbReference>
<keyword evidence="12" id="KW-0100">Branched-chain amino acid biosynthesis</keyword>
<keyword evidence="9" id="KW-0028">Amino-acid biosynthesis</keyword>
<reference evidence="17 18" key="1">
    <citation type="submission" date="2019-12" db="EMBL/GenBank/DDBJ databases">
        <authorList>
            <person name="Zhao J."/>
        </authorList>
    </citation>
    <scope>NUCLEOTIDE SEQUENCE [LARGE SCALE GENOMIC DNA]</scope>
    <source>
        <strain evidence="17 18">S-15</strain>
    </source>
</reference>
<organism evidence="17 18">
    <name type="scientific">Acidiluteibacter ferrifornacis</name>
    <dbReference type="NCBI Taxonomy" id="2692424"/>
    <lineage>
        <taxon>Bacteria</taxon>
        <taxon>Pseudomonadati</taxon>
        <taxon>Bacteroidota</taxon>
        <taxon>Flavobacteriia</taxon>
        <taxon>Flavobacteriales</taxon>
        <taxon>Cryomorphaceae</taxon>
        <taxon>Acidiluteibacter</taxon>
    </lineage>
</organism>
<name>A0A6N9NJP1_9FLAO</name>
<evidence type="ECO:0000256" key="13">
    <source>
        <dbReference type="ARBA" id="ARBA00048212"/>
    </source>
</evidence>
<evidence type="ECO:0000256" key="4">
    <source>
        <dbReference type="ARBA" id="ARBA00004931"/>
    </source>
</evidence>
<sequence length="352" mass="39581">MEIKVTKVEQSKLGSVDFDNLQFGRTFSDHMFVAEFENGEWKNFQIKPYSNFSISPASAALHYGQTIFEGLKAYRNKAEEVVLFRPEYNCQRLNDSAARMCMASIPEEIFMEGLRQLLKIDQEWVPRKPGSSLYIRPFMFADEEFLGVKPSSKYKFVIITSPASTYYAGAVKVKVEKKYVRAAEGGVGMAKNGGNYAASLYPAKLAQDQGFHQLVWTDSKTHEYIEEAGTMNIMAVINNVIITPSIEKLTVLKGKTRDTVLTLARAWGLSVEERPIRVEELKNAHENGTLEEVFGVGTAATVAPISLISIDDVSYDVPHLQEGLFSQKVAQYLTDLRLGLVEDENNWMQKAF</sequence>
<keyword evidence="18" id="KW-1185">Reference proteome</keyword>
<comment type="pathway">
    <text evidence="5">Amino-acid biosynthesis; L-leucine biosynthesis; L-leucine from 3-methyl-2-oxobutanoate: step 4/4.</text>
</comment>
<evidence type="ECO:0000256" key="10">
    <source>
        <dbReference type="ARBA" id="ARBA00022679"/>
    </source>
</evidence>
<dbReference type="CDD" id="cd01557">
    <property type="entry name" value="BCAT_beta_family"/>
    <property type="match status" value="1"/>
</dbReference>
<dbReference type="SUPFAM" id="SSF56752">
    <property type="entry name" value="D-aminoacid aminotransferase-like PLP-dependent enzymes"/>
    <property type="match status" value="1"/>
</dbReference>
<comment type="caution">
    <text evidence="17">The sequence shown here is derived from an EMBL/GenBank/DDBJ whole genome shotgun (WGS) entry which is preliminary data.</text>
</comment>
<evidence type="ECO:0000256" key="8">
    <source>
        <dbReference type="ARBA" id="ARBA00022576"/>
    </source>
</evidence>
<evidence type="ECO:0000313" key="17">
    <source>
        <dbReference type="EMBL" id="NBG65410.1"/>
    </source>
</evidence>
<evidence type="ECO:0000256" key="14">
    <source>
        <dbReference type="ARBA" id="ARBA00048798"/>
    </source>
</evidence>
<proteinExistence type="inferred from homology"/>
<dbReference type="NCBIfam" id="TIGR01123">
    <property type="entry name" value="ilvE_II"/>
    <property type="match status" value="1"/>
</dbReference>
<evidence type="ECO:0000256" key="2">
    <source>
        <dbReference type="ARBA" id="ARBA00003109"/>
    </source>
</evidence>
<dbReference type="InterPro" id="IPR005786">
    <property type="entry name" value="B_amino_transII"/>
</dbReference>
<dbReference type="RefSeq" id="WP_160632370.1">
    <property type="nucleotide sequence ID" value="NZ_WWNE01000005.1"/>
</dbReference>
<dbReference type="InterPro" id="IPR033939">
    <property type="entry name" value="BCAT_family"/>
</dbReference>
<dbReference type="UniPathway" id="UPA00049">
    <property type="reaction ID" value="UER00062"/>
</dbReference>
<dbReference type="InterPro" id="IPR001544">
    <property type="entry name" value="Aminotrans_IV"/>
</dbReference>
<comment type="catalytic activity">
    <reaction evidence="15">
        <text>L-leucine + 2-oxoglutarate = 4-methyl-2-oxopentanoate + L-glutamate</text>
        <dbReference type="Rhea" id="RHEA:18321"/>
        <dbReference type="ChEBI" id="CHEBI:16810"/>
        <dbReference type="ChEBI" id="CHEBI:17865"/>
        <dbReference type="ChEBI" id="CHEBI:29985"/>
        <dbReference type="ChEBI" id="CHEBI:57427"/>
        <dbReference type="EC" id="2.6.1.42"/>
    </reaction>
</comment>
<dbReference type="GO" id="GO:0004084">
    <property type="term" value="F:branched-chain-amino-acid transaminase activity"/>
    <property type="evidence" value="ECO:0007669"/>
    <property type="project" value="UniProtKB-EC"/>
</dbReference>
<comment type="catalytic activity">
    <reaction evidence="14">
        <text>L-isoleucine + 2-oxoglutarate = (S)-3-methyl-2-oxopentanoate + L-glutamate</text>
        <dbReference type="Rhea" id="RHEA:24801"/>
        <dbReference type="ChEBI" id="CHEBI:16810"/>
        <dbReference type="ChEBI" id="CHEBI:29985"/>
        <dbReference type="ChEBI" id="CHEBI:35146"/>
        <dbReference type="ChEBI" id="CHEBI:58045"/>
        <dbReference type="EC" id="2.6.1.42"/>
    </reaction>
</comment>
<dbReference type="InterPro" id="IPR043132">
    <property type="entry name" value="BCAT-like_C"/>
</dbReference>
<dbReference type="NCBIfam" id="NF009897">
    <property type="entry name" value="PRK13357.1"/>
    <property type="match status" value="1"/>
</dbReference>
<evidence type="ECO:0000256" key="12">
    <source>
        <dbReference type="ARBA" id="ARBA00023304"/>
    </source>
</evidence>
<feature type="modified residue" description="N6-(pyridoxal phosphate)lysine" evidence="16">
    <location>
        <position position="191"/>
    </location>
</feature>
<evidence type="ECO:0000256" key="15">
    <source>
        <dbReference type="ARBA" id="ARBA00049229"/>
    </source>
</evidence>
<accession>A0A6N9NJP1</accession>
<dbReference type="InterPro" id="IPR036038">
    <property type="entry name" value="Aminotransferase-like"/>
</dbReference>
<dbReference type="Pfam" id="PF01063">
    <property type="entry name" value="Aminotran_4"/>
    <property type="match status" value="1"/>
</dbReference>
<comment type="catalytic activity">
    <reaction evidence="13">
        <text>L-valine + 2-oxoglutarate = 3-methyl-2-oxobutanoate + L-glutamate</text>
        <dbReference type="Rhea" id="RHEA:24813"/>
        <dbReference type="ChEBI" id="CHEBI:11851"/>
        <dbReference type="ChEBI" id="CHEBI:16810"/>
        <dbReference type="ChEBI" id="CHEBI:29985"/>
        <dbReference type="ChEBI" id="CHEBI:57762"/>
        <dbReference type="EC" id="2.6.1.42"/>
    </reaction>
</comment>
<dbReference type="InterPro" id="IPR043131">
    <property type="entry name" value="BCAT-like_N"/>
</dbReference>
<comment type="pathway">
    <text evidence="4">Amino-acid biosynthesis; L-valine biosynthesis; L-valine from pyruvate: step 4/4.</text>
</comment>
<dbReference type="UniPathway" id="UPA00048">
    <property type="reaction ID" value="UER00073"/>
</dbReference>
<protein>
    <recommendedName>
        <fullName evidence="7">branched-chain-amino-acid transaminase</fullName>
        <ecNumber evidence="7">2.6.1.42</ecNumber>
    </recommendedName>
</protein>